<dbReference type="OrthoDB" id="9804442at2"/>
<dbReference type="RefSeq" id="WP_013021461.1">
    <property type="nucleotide sequence ID" value="NC_013947.1"/>
</dbReference>
<dbReference type="Pfam" id="PF00293">
    <property type="entry name" value="NUDIX"/>
    <property type="match status" value="1"/>
</dbReference>
<dbReference type="KEGG" id="sna:Snas_6270"/>
<dbReference type="EMBL" id="CP001778">
    <property type="protein sequence ID" value="ADD45890.1"/>
    <property type="molecule type" value="Genomic_DNA"/>
</dbReference>
<evidence type="ECO:0000259" key="2">
    <source>
        <dbReference type="PROSITE" id="PS51462"/>
    </source>
</evidence>
<dbReference type="STRING" id="446470.Snas_6270"/>
<evidence type="ECO:0000313" key="4">
    <source>
        <dbReference type="Proteomes" id="UP000000844"/>
    </source>
</evidence>
<organism evidence="3 4">
    <name type="scientific">Stackebrandtia nassauensis (strain DSM 44728 / CIP 108903 / NRRL B-16338 / NBRC 102104 / LLR-40K-21)</name>
    <dbReference type="NCBI Taxonomy" id="446470"/>
    <lineage>
        <taxon>Bacteria</taxon>
        <taxon>Bacillati</taxon>
        <taxon>Actinomycetota</taxon>
        <taxon>Actinomycetes</taxon>
        <taxon>Glycomycetales</taxon>
        <taxon>Glycomycetaceae</taxon>
        <taxon>Stackebrandtia</taxon>
    </lineage>
</organism>
<name>D3Q405_STANL</name>
<keyword evidence="4" id="KW-1185">Reference proteome</keyword>
<dbReference type="HOGENOM" id="CLU_037162_20_3_11"/>
<dbReference type="PANTHER" id="PTHR43736">
    <property type="entry name" value="ADP-RIBOSE PYROPHOSPHATASE"/>
    <property type="match status" value="1"/>
</dbReference>
<accession>D3Q405</accession>
<feature type="domain" description="Nudix hydrolase" evidence="2">
    <location>
        <begin position="40"/>
        <end position="189"/>
    </location>
</feature>
<comment type="similarity">
    <text evidence="1">Belongs to the Nudix hydrolase family.</text>
</comment>
<evidence type="ECO:0000256" key="1">
    <source>
        <dbReference type="ARBA" id="ARBA00005582"/>
    </source>
</evidence>
<reference evidence="3 4" key="1">
    <citation type="journal article" date="2009" name="Stand. Genomic Sci.">
        <title>Complete genome sequence of Stackebrandtia nassauensis type strain (LLR-40K-21).</title>
        <authorList>
            <person name="Munk C."/>
            <person name="Lapidus A."/>
            <person name="Copeland A."/>
            <person name="Jando M."/>
            <person name="Mayilraj S."/>
            <person name="Glavina Del Rio T."/>
            <person name="Nolan M."/>
            <person name="Chen F."/>
            <person name="Lucas S."/>
            <person name="Tice H."/>
            <person name="Cheng J.F."/>
            <person name="Han C."/>
            <person name="Detter J.C."/>
            <person name="Bruce D."/>
            <person name="Goodwin L."/>
            <person name="Chain P."/>
            <person name="Pitluck S."/>
            <person name="Goker M."/>
            <person name="Ovchinikova G."/>
            <person name="Pati A."/>
            <person name="Ivanova N."/>
            <person name="Mavromatis K."/>
            <person name="Chen A."/>
            <person name="Palaniappan K."/>
            <person name="Land M."/>
            <person name="Hauser L."/>
            <person name="Chang Y.J."/>
            <person name="Jeffries C.D."/>
            <person name="Bristow J."/>
            <person name="Eisen J.A."/>
            <person name="Markowitz V."/>
            <person name="Hugenholtz P."/>
            <person name="Kyrpides N.C."/>
            <person name="Klenk H.P."/>
        </authorList>
    </citation>
    <scope>NUCLEOTIDE SEQUENCE [LARGE SCALE GENOMIC DNA]</scope>
    <source>
        <strain evidence="4">DSM 44728 / CIP 108903 / NRRL B-16338 / NBRC 102104 / LLR-40K-21</strain>
    </source>
</reference>
<dbReference type="InterPro" id="IPR015797">
    <property type="entry name" value="NUDIX_hydrolase-like_dom_sf"/>
</dbReference>
<dbReference type="PANTHER" id="PTHR43736:SF1">
    <property type="entry name" value="DIHYDRONEOPTERIN TRIPHOSPHATE DIPHOSPHATASE"/>
    <property type="match status" value="1"/>
</dbReference>
<sequence>MPSTTETISLTQALTSAANRAGRCRDCEPFYCDACGWEADVAFTADVVAFRDTTDGPEVLLITRKWAPFAGHLALPGGYVDPADATTVTNPADEVAVSAVAAAREAAEETRLNIIRDQLRHVGRYDATNRDPRGRRISNAFAIQFAANTTVAAGDDAATAEWVPLETALNQPMAFDHHHILTDAVRLLRRGVLDS</sequence>
<dbReference type="Proteomes" id="UP000000844">
    <property type="component" value="Chromosome"/>
</dbReference>
<dbReference type="AlphaFoldDB" id="D3Q405"/>
<dbReference type="eggNOG" id="COG1051">
    <property type="taxonomic scope" value="Bacteria"/>
</dbReference>
<evidence type="ECO:0000313" key="3">
    <source>
        <dbReference type="EMBL" id="ADD45890.1"/>
    </source>
</evidence>
<proteinExistence type="inferred from homology"/>
<gene>
    <name evidence="3" type="ordered locus">Snas_6270</name>
</gene>
<dbReference type="GO" id="GO:0016787">
    <property type="term" value="F:hydrolase activity"/>
    <property type="evidence" value="ECO:0007669"/>
    <property type="project" value="UniProtKB-KW"/>
</dbReference>
<dbReference type="CDD" id="cd18873">
    <property type="entry name" value="NUDIX_NadM_like"/>
    <property type="match status" value="1"/>
</dbReference>
<protein>
    <submittedName>
        <fullName evidence="3">NUDIX hydrolase</fullName>
    </submittedName>
</protein>
<dbReference type="SUPFAM" id="SSF55811">
    <property type="entry name" value="Nudix"/>
    <property type="match status" value="1"/>
</dbReference>
<keyword evidence="3" id="KW-0378">Hydrolase</keyword>
<dbReference type="PROSITE" id="PS51462">
    <property type="entry name" value="NUDIX"/>
    <property type="match status" value="1"/>
</dbReference>
<dbReference type="InterPro" id="IPR000086">
    <property type="entry name" value="NUDIX_hydrolase_dom"/>
</dbReference>
<dbReference type="Gene3D" id="3.90.79.10">
    <property type="entry name" value="Nucleoside Triphosphate Pyrophosphohydrolase"/>
    <property type="match status" value="1"/>
</dbReference>